<keyword evidence="2" id="KW-1185">Reference proteome</keyword>
<accession>R7QJ24</accession>
<dbReference type="RefSeq" id="XP_005717953.1">
    <property type="nucleotide sequence ID" value="XM_005717896.1"/>
</dbReference>
<dbReference type="AlphaFoldDB" id="R7QJ24"/>
<dbReference type="KEGG" id="ccp:CHC_T00006273001"/>
<evidence type="ECO:0000313" key="1">
    <source>
        <dbReference type="EMBL" id="CDF38084.1"/>
    </source>
</evidence>
<dbReference type="EMBL" id="HG001898">
    <property type="protein sequence ID" value="CDF38084.1"/>
    <property type="molecule type" value="Genomic_DNA"/>
</dbReference>
<organism evidence="1 2">
    <name type="scientific">Chondrus crispus</name>
    <name type="common">Carrageen Irish moss</name>
    <name type="synonym">Polymorpha crispa</name>
    <dbReference type="NCBI Taxonomy" id="2769"/>
    <lineage>
        <taxon>Eukaryota</taxon>
        <taxon>Rhodophyta</taxon>
        <taxon>Florideophyceae</taxon>
        <taxon>Rhodymeniophycidae</taxon>
        <taxon>Gigartinales</taxon>
        <taxon>Gigartinaceae</taxon>
        <taxon>Chondrus</taxon>
    </lineage>
</organism>
<gene>
    <name evidence="1" type="ORF">CHC_T00006273001</name>
</gene>
<evidence type="ECO:0000313" key="2">
    <source>
        <dbReference type="Proteomes" id="UP000012073"/>
    </source>
</evidence>
<reference evidence="2" key="1">
    <citation type="journal article" date="2013" name="Proc. Natl. Acad. Sci. U.S.A.">
        <title>Genome structure and metabolic features in the red seaweed Chondrus crispus shed light on evolution of the Archaeplastida.</title>
        <authorList>
            <person name="Collen J."/>
            <person name="Porcel B."/>
            <person name="Carre W."/>
            <person name="Ball S.G."/>
            <person name="Chaparro C."/>
            <person name="Tonon T."/>
            <person name="Barbeyron T."/>
            <person name="Michel G."/>
            <person name="Noel B."/>
            <person name="Valentin K."/>
            <person name="Elias M."/>
            <person name="Artiguenave F."/>
            <person name="Arun A."/>
            <person name="Aury J.M."/>
            <person name="Barbosa-Neto J.F."/>
            <person name="Bothwell J.H."/>
            <person name="Bouget F.Y."/>
            <person name="Brillet L."/>
            <person name="Cabello-Hurtado F."/>
            <person name="Capella-Gutierrez S."/>
            <person name="Charrier B."/>
            <person name="Cladiere L."/>
            <person name="Cock J.M."/>
            <person name="Coelho S.M."/>
            <person name="Colleoni C."/>
            <person name="Czjzek M."/>
            <person name="Da Silva C."/>
            <person name="Delage L."/>
            <person name="Denoeud F."/>
            <person name="Deschamps P."/>
            <person name="Dittami S.M."/>
            <person name="Gabaldon T."/>
            <person name="Gachon C.M."/>
            <person name="Groisillier A."/>
            <person name="Herve C."/>
            <person name="Jabbari K."/>
            <person name="Katinka M."/>
            <person name="Kloareg B."/>
            <person name="Kowalczyk N."/>
            <person name="Labadie K."/>
            <person name="Leblanc C."/>
            <person name="Lopez P.J."/>
            <person name="McLachlan D.H."/>
            <person name="Meslet-Cladiere L."/>
            <person name="Moustafa A."/>
            <person name="Nehr Z."/>
            <person name="Nyvall Collen P."/>
            <person name="Panaud O."/>
            <person name="Partensky F."/>
            <person name="Poulain J."/>
            <person name="Rensing S.A."/>
            <person name="Rousvoal S."/>
            <person name="Samson G."/>
            <person name="Symeonidi A."/>
            <person name="Weissenbach J."/>
            <person name="Zambounis A."/>
            <person name="Wincker P."/>
            <person name="Boyen C."/>
        </authorList>
    </citation>
    <scope>NUCLEOTIDE SEQUENCE [LARGE SCALE GENOMIC DNA]</scope>
    <source>
        <strain evidence="2">cv. Stackhouse</strain>
    </source>
</reference>
<protein>
    <submittedName>
        <fullName evidence="1">Uncharacterized protein</fullName>
    </submittedName>
</protein>
<dbReference type="GeneID" id="17325672"/>
<sequence>MTLVGPMEWRSGGAPRVVQRTVSEIDTFKAWQLFLRACATAVGS</sequence>
<dbReference type="Gramene" id="CDF38084">
    <property type="protein sequence ID" value="CDF38084"/>
    <property type="gene ID" value="CHC_T00006273001"/>
</dbReference>
<proteinExistence type="predicted"/>
<name>R7QJ24_CHOCR</name>
<dbReference type="Proteomes" id="UP000012073">
    <property type="component" value="Unassembled WGS sequence"/>
</dbReference>